<keyword evidence="2" id="KW-1185">Reference proteome</keyword>
<evidence type="ECO:0000313" key="2">
    <source>
        <dbReference type="Proteomes" id="UP001081071"/>
    </source>
</evidence>
<comment type="caution">
    <text evidence="1">The sequence shown here is derived from an EMBL/GenBank/DDBJ whole genome shotgun (WGS) entry which is preliminary data.</text>
</comment>
<dbReference type="Proteomes" id="UP001081071">
    <property type="component" value="Unassembled WGS sequence"/>
</dbReference>
<organism evidence="1 2">
    <name type="scientific">Rhodococcus ruber</name>
    <dbReference type="NCBI Taxonomy" id="1830"/>
    <lineage>
        <taxon>Bacteria</taxon>
        <taxon>Bacillati</taxon>
        <taxon>Actinomycetota</taxon>
        <taxon>Actinomycetes</taxon>
        <taxon>Mycobacteriales</taxon>
        <taxon>Nocardiaceae</taxon>
        <taxon>Rhodococcus</taxon>
    </lineage>
</organism>
<dbReference type="EMBL" id="JAPWIJ010000001">
    <property type="protein sequence ID" value="MCZ4516920.1"/>
    <property type="molecule type" value="Genomic_DNA"/>
</dbReference>
<reference evidence="1" key="1">
    <citation type="submission" date="2022-12" db="EMBL/GenBank/DDBJ databases">
        <authorList>
            <person name="Krivoruchko A.V."/>
            <person name="Elkin A."/>
        </authorList>
    </citation>
    <scope>NUCLEOTIDE SEQUENCE</scope>
    <source>
        <strain evidence="1">IEGM 1391</strain>
    </source>
</reference>
<accession>A0ABT4MA09</accession>
<proteinExistence type="predicted"/>
<evidence type="ECO:0008006" key="3">
    <source>
        <dbReference type="Google" id="ProtNLM"/>
    </source>
</evidence>
<sequence length="126" mass="13982">MSGDLPTSRQPDPMLDDLAQLLLEKLDVLLDRLTDRALASPRAGSAAWRSDWLDRSTDDGRNLERRRVLTRIGLASRAGLTPGRDVAIARSLGVTDAELRAGGVDARPRAKHRPRHHRDQLAMVEM</sequence>
<dbReference type="RefSeq" id="WP_269601561.1">
    <property type="nucleotide sequence ID" value="NZ_JAPWIJ010000001.1"/>
</dbReference>
<protein>
    <recommendedName>
        <fullName evidence="3">DUF222 domain-containing protein</fullName>
    </recommendedName>
</protein>
<gene>
    <name evidence="1" type="ORF">O4220_00220</name>
</gene>
<name>A0ABT4MA09_9NOCA</name>
<evidence type="ECO:0000313" key="1">
    <source>
        <dbReference type="EMBL" id="MCZ4516920.1"/>
    </source>
</evidence>